<evidence type="ECO:0000259" key="4">
    <source>
        <dbReference type="PROSITE" id="PS50887"/>
    </source>
</evidence>
<accession>A0A510Y170</accession>
<dbReference type="InterPro" id="IPR050469">
    <property type="entry name" value="Diguanylate_Cyclase"/>
</dbReference>
<dbReference type="SUPFAM" id="SSF55781">
    <property type="entry name" value="GAF domain-like"/>
    <property type="match status" value="1"/>
</dbReference>
<dbReference type="InterPro" id="IPR029787">
    <property type="entry name" value="Nucleotide_cyclase"/>
</dbReference>
<dbReference type="InterPro" id="IPR003018">
    <property type="entry name" value="GAF"/>
</dbReference>
<dbReference type="InterPro" id="IPR000160">
    <property type="entry name" value="GGDEF_dom"/>
</dbReference>
<evidence type="ECO:0000313" key="5">
    <source>
        <dbReference type="EMBL" id="GEK56611.1"/>
    </source>
</evidence>
<dbReference type="Pfam" id="PF00990">
    <property type="entry name" value="GGDEF"/>
    <property type="match status" value="1"/>
</dbReference>
<evidence type="ECO:0000256" key="3">
    <source>
        <dbReference type="ARBA" id="ARBA00034247"/>
    </source>
</evidence>
<feature type="domain" description="GGDEF" evidence="4">
    <location>
        <begin position="344"/>
        <end position="481"/>
    </location>
</feature>
<dbReference type="GO" id="GO:1902201">
    <property type="term" value="P:negative regulation of bacterial-type flagellum-dependent cell motility"/>
    <property type="evidence" value="ECO:0007669"/>
    <property type="project" value="TreeGrafter"/>
</dbReference>
<dbReference type="Gene3D" id="3.30.450.40">
    <property type="match status" value="1"/>
</dbReference>
<dbReference type="FunFam" id="3.30.70.270:FF:000001">
    <property type="entry name" value="Diguanylate cyclase domain protein"/>
    <property type="match status" value="1"/>
</dbReference>
<name>A0A510Y170_9GAMM</name>
<protein>
    <recommendedName>
        <fullName evidence="2">diguanylate cyclase</fullName>
        <ecNumber evidence="2">2.7.7.65</ecNumber>
    </recommendedName>
</protein>
<evidence type="ECO:0000313" key="6">
    <source>
        <dbReference type="Proteomes" id="UP000321419"/>
    </source>
</evidence>
<evidence type="ECO:0000256" key="2">
    <source>
        <dbReference type="ARBA" id="ARBA00012528"/>
    </source>
</evidence>
<dbReference type="GO" id="GO:0005886">
    <property type="term" value="C:plasma membrane"/>
    <property type="evidence" value="ECO:0007669"/>
    <property type="project" value="TreeGrafter"/>
</dbReference>
<dbReference type="NCBIfam" id="TIGR00254">
    <property type="entry name" value="GGDEF"/>
    <property type="match status" value="1"/>
</dbReference>
<dbReference type="CDD" id="cd01949">
    <property type="entry name" value="GGDEF"/>
    <property type="match status" value="1"/>
</dbReference>
<dbReference type="EC" id="2.7.7.65" evidence="2"/>
<dbReference type="SMART" id="SM00267">
    <property type="entry name" value="GGDEF"/>
    <property type="match status" value="1"/>
</dbReference>
<dbReference type="InterPro" id="IPR043128">
    <property type="entry name" value="Rev_trsase/Diguanyl_cyclase"/>
</dbReference>
<dbReference type="Pfam" id="PF01590">
    <property type="entry name" value="GAF"/>
    <property type="match status" value="1"/>
</dbReference>
<comment type="caution">
    <text evidence="5">The sequence shown here is derived from an EMBL/GenBank/DDBJ whole genome shotgun (WGS) entry which is preliminary data.</text>
</comment>
<dbReference type="EMBL" id="BJUM01000045">
    <property type="protein sequence ID" value="GEK56611.1"/>
    <property type="molecule type" value="Genomic_DNA"/>
</dbReference>
<dbReference type="InterPro" id="IPR029016">
    <property type="entry name" value="GAF-like_dom_sf"/>
</dbReference>
<dbReference type="Gene3D" id="3.30.70.270">
    <property type="match status" value="1"/>
</dbReference>
<dbReference type="RefSeq" id="WP_245852249.1">
    <property type="nucleotide sequence ID" value="NZ_BJUM01000045.1"/>
</dbReference>
<organism evidence="5 6">
    <name type="scientific">Pseudoalteromonas espejiana</name>
    <dbReference type="NCBI Taxonomy" id="28107"/>
    <lineage>
        <taxon>Bacteria</taxon>
        <taxon>Pseudomonadati</taxon>
        <taxon>Pseudomonadota</taxon>
        <taxon>Gammaproteobacteria</taxon>
        <taxon>Alteromonadales</taxon>
        <taxon>Pseudoalteromonadaceae</taxon>
        <taxon>Pseudoalteromonas</taxon>
    </lineage>
</organism>
<gene>
    <name evidence="5" type="ORF">PES01_34560</name>
</gene>
<comment type="cofactor">
    <cofactor evidence="1">
        <name>Mg(2+)</name>
        <dbReference type="ChEBI" id="CHEBI:18420"/>
    </cofactor>
</comment>
<proteinExistence type="predicted"/>
<dbReference type="GO" id="GO:0043709">
    <property type="term" value="P:cell adhesion involved in single-species biofilm formation"/>
    <property type="evidence" value="ECO:0007669"/>
    <property type="project" value="TreeGrafter"/>
</dbReference>
<sequence>MSLNSAAHFWDTVKAFPCPIILCNSETQSLSLNTPAQKLLGINDQHHLSRNAFSNVTFINPLSKISVSIDELFSTYITPNSSARVIVEVDNEQYLQKIKLVRFSKTLSLVSLEAVERDESTDSNFDKIISEISTDLIDIQNDKVDQYIEHALCAIGTVCNADRAYIFTFNDENTTISNTHEWVNKGIKPFKARLQNLPKSELPYFFSLMNTAHLFKTNDVNDLPEQARAEKREFKLQKIKSVLCIGLRFDNKLIGFIGCDCVEQKRRWSERDLIRLKLVGEIIANALKNLSYKAELQSIQLQLITANQKLNELVNTDSLTNIANRRCFDLTLECEIKRCARSNQPLSLIICDIDFFKNYNDSYGHQQGDEALIKVANALQSQCRRQGDLAARYGGEEFAIILPSTNAEHCHQFTALIQQAIKDAAITHKSSSIEKLLTLSIGYYCITPDKNTTPQCFINRADKALYQAKETGRNKVCQYNSSS</sequence>
<dbReference type="AlphaFoldDB" id="A0A510Y170"/>
<dbReference type="Proteomes" id="UP000321419">
    <property type="component" value="Unassembled WGS sequence"/>
</dbReference>
<keyword evidence="6" id="KW-1185">Reference proteome</keyword>
<dbReference type="PANTHER" id="PTHR45138:SF9">
    <property type="entry name" value="DIGUANYLATE CYCLASE DGCM-RELATED"/>
    <property type="match status" value="1"/>
</dbReference>
<dbReference type="GO" id="GO:0052621">
    <property type="term" value="F:diguanylate cyclase activity"/>
    <property type="evidence" value="ECO:0007669"/>
    <property type="project" value="UniProtKB-EC"/>
</dbReference>
<dbReference type="PROSITE" id="PS50887">
    <property type="entry name" value="GGDEF"/>
    <property type="match status" value="1"/>
</dbReference>
<comment type="catalytic activity">
    <reaction evidence="3">
        <text>2 GTP = 3',3'-c-di-GMP + 2 diphosphate</text>
        <dbReference type="Rhea" id="RHEA:24898"/>
        <dbReference type="ChEBI" id="CHEBI:33019"/>
        <dbReference type="ChEBI" id="CHEBI:37565"/>
        <dbReference type="ChEBI" id="CHEBI:58805"/>
        <dbReference type="EC" id="2.7.7.65"/>
    </reaction>
</comment>
<evidence type="ECO:0000256" key="1">
    <source>
        <dbReference type="ARBA" id="ARBA00001946"/>
    </source>
</evidence>
<reference evidence="5 6" key="1">
    <citation type="submission" date="2019-07" db="EMBL/GenBank/DDBJ databases">
        <title>Whole genome shotgun sequence of Pseudoalteromonas espejiana NBRC 102222.</title>
        <authorList>
            <person name="Hosoyama A."/>
            <person name="Uohara A."/>
            <person name="Ohji S."/>
            <person name="Ichikawa N."/>
        </authorList>
    </citation>
    <scope>NUCLEOTIDE SEQUENCE [LARGE SCALE GENOMIC DNA]</scope>
    <source>
        <strain evidence="5 6">NBRC 102222</strain>
    </source>
</reference>
<dbReference type="PANTHER" id="PTHR45138">
    <property type="entry name" value="REGULATORY COMPONENTS OF SENSORY TRANSDUCTION SYSTEM"/>
    <property type="match status" value="1"/>
</dbReference>
<dbReference type="SUPFAM" id="SSF55073">
    <property type="entry name" value="Nucleotide cyclase"/>
    <property type="match status" value="1"/>
</dbReference>